<dbReference type="AlphaFoldDB" id="A0A151AS75"/>
<dbReference type="InterPro" id="IPR022385">
    <property type="entry name" value="Rhs_assc_core"/>
</dbReference>
<evidence type="ECO:0000313" key="5">
    <source>
        <dbReference type="Proteomes" id="UP000075531"/>
    </source>
</evidence>
<sequence>MKKINNNGENITYTYDKKGNIKTITEPRGQILYYYNELNELIQEDNQILNKTIIYYYDKGGNLTRKQEIAYGSGTKTNYYYEYNNSNWKDKLTSYDGKAITYDAIGNPLTYDGWTFDWEKGRQLKSLNGNGYNIDYKYNSSGIRTEKTVNGITTKYHIVGNKVTYETNGTDNIYYTYSSSSNLVSMNLNGDEYYYIRNVQGDIIGLFDKDGTEVVKYTYDSWGKLISIEGTLASTVGVKNPYRYRGYRYDTETGLYYLQSRYYSPKWGRFINADGIAGSTGDLLSHNMFAYCMNNPVNMKDPSGFRPIFTLGEETKAMVEASFDIMNGATLTEISNNYESKGNIKTSTIYATAASIADNATATIAKKFIKDTTRKTIYGLFGAVWRNTSVTFHGVAPLVRSAIGIIGTAGFFIYNSISVLNKYGWSWQGGGKRVFVDFITTGVAVGLGMLLIPASAGVFATIGIGTAIGLGVEMVSRTYKWYKFKDSFWG</sequence>
<feature type="transmembrane region" description="Helical" evidence="2">
    <location>
        <begin position="395"/>
        <end position="414"/>
    </location>
</feature>
<dbReference type="Pfam" id="PF25023">
    <property type="entry name" value="TEN_YD-shell"/>
    <property type="match status" value="1"/>
</dbReference>
<name>A0A151AS75_9CLOT</name>
<keyword evidence="2" id="KW-0812">Transmembrane</keyword>
<evidence type="ECO:0000259" key="3">
    <source>
        <dbReference type="Pfam" id="PF25023"/>
    </source>
</evidence>
<dbReference type="InterPro" id="IPR056823">
    <property type="entry name" value="TEN-like_YD-shell"/>
</dbReference>
<dbReference type="RefSeq" id="WP_153016345.1">
    <property type="nucleotide sequence ID" value="NZ_LTBA01000074.1"/>
</dbReference>
<dbReference type="EC" id="3.1.-.-" evidence="4"/>
<proteinExistence type="predicted"/>
<dbReference type="Proteomes" id="UP000075531">
    <property type="component" value="Unassembled WGS sequence"/>
</dbReference>
<evidence type="ECO:0000256" key="1">
    <source>
        <dbReference type="ARBA" id="ARBA00022737"/>
    </source>
</evidence>
<dbReference type="PATRIC" id="fig|1121338.3.peg.2752"/>
<dbReference type="EMBL" id="LTBA01000074">
    <property type="protein sequence ID" value="KYH30465.1"/>
    <property type="molecule type" value="Genomic_DNA"/>
</dbReference>
<feature type="domain" description="Teneurin-like YD-shell" evidence="3">
    <location>
        <begin position="15"/>
        <end position="274"/>
    </location>
</feature>
<comment type="caution">
    <text evidence="4">The sequence shown here is derived from an EMBL/GenBank/DDBJ whole genome shotgun (WGS) entry which is preliminary data.</text>
</comment>
<dbReference type="NCBIfam" id="TIGR03696">
    <property type="entry name" value="Rhs_assc_core"/>
    <property type="match status" value="1"/>
</dbReference>
<keyword evidence="4" id="KW-0378">Hydrolase</keyword>
<dbReference type="GO" id="GO:0016787">
    <property type="term" value="F:hydrolase activity"/>
    <property type="evidence" value="ECO:0007669"/>
    <property type="project" value="UniProtKB-KW"/>
</dbReference>
<keyword evidence="5" id="KW-1185">Reference proteome</keyword>
<evidence type="ECO:0000313" key="4">
    <source>
        <dbReference type="EMBL" id="KYH30465.1"/>
    </source>
</evidence>
<dbReference type="PANTHER" id="PTHR32305:SF17">
    <property type="entry name" value="TRNA NUCLEASE WAPA"/>
    <property type="match status" value="1"/>
</dbReference>
<dbReference type="STRING" id="1121338.CLTEP_26450"/>
<dbReference type="NCBIfam" id="TIGR01643">
    <property type="entry name" value="YD_repeat_2x"/>
    <property type="match status" value="2"/>
</dbReference>
<gene>
    <name evidence="4" type="primary">wapA_1</name>
    <name evidence="4" type="ORF">CLTEP_26450</name>
</gene>
<dbReference type="InterPro" id="IPR050708">
    <property type="entry name" value="T6SS_VgrG/RHS"/>
</dbReference>
<dbReference type="PANTHER" id="PTHR32305">
    <property type="match status" value="1"/>
</dbReference>
<accession>A0A151AS75</accession>
<keyword evidence="2" id="KW-1133">Transmembrane helix</keyword>
<evidence type="ECO:0000256" key="2">
    <source>
        <dbReference type="SAM" id="Phobius"/>
    </source>
</evidence>
<dbReference type="OrthoDB" id="1899157at2"/>
<keyword evidence="1" id="KW-0677">Repeat</keyword>
<dbReference type="Gene3D" id="2.180.10.10">
    <property type="entry name" value="RHS repeat-associated core"/>
    <property type="match status" value="1"/>
</dbReference>
<reference evidence="4 5" key="1">
    <citation type="submission" date="2016-02" db="EMBL/GenBank/DDBJ databases">
        <title>Genome sequence of Clostridium tepidiprofundi DSM 19306.</title>
        <authorList>
            <person name="Poehlein A."/>
            <person name="Daniel R."/>
        </authorList>
    </citation>
    <scope>NUCLEOTIDE SEQUENCE [LARGE SCALE GENOMIC DNA]</scope>
    <source>
        <strain evidence="4 5">DSM 19306</strain>
    </source>
</reference>
<feature type="transmembrane region" description="Helical" evidence="2">
    <location>
        <begin position="434"/>
        <end position="452"/>
    </location>
</feature>
<keyword evidence="2" id="KW-0472">Membrane</keyword>
<protein>
    <submittedName>
        <fullName evidence="4">tRNA nuclease WapA</fullName>
        <ecNumber evidence="4">3.1.-.-</ecNumber>
    </submittedName>
</protein>
<organism evidence="4 5">
    <name type="scientific">Clostridium tepidiprofundi DSM 19306</name>
    <dbReference type="NCBI Taxonomy" id="1121338"/>
    <lineage>
        <taxon>Bacteria</taxon>
        <taxon>Bacillati</taxon>
        <taxon>Bacillota</taxon>
        <taxon>Clostridia</taxon>
        <taxon>Eubacteriales</taxon>
        <taxon>Clostridiaceae</taxon>
        <taxon>Clostridium</taxon>
    </lineage>
</organism>
<dbReference type="InterPro" id="IPR006530">
    <property type="entry name" value="YD"/>
</dbReference>